<feature type="compositionally biased region" description="Pro residues" evidence="1">
    <location>
        <begin position="86"/>
        <end position="95"/>
    </location>
</feature>
<dbReference type="InterPro" id="IPR011055">
    <property type="entry name" value="Dup_hybrid_motif"/>
</dbReference>
<dbReference type="Gene3D" id="2.70.70.10">
    <property type="entry name" value="Glucose Permease (Domain IIA)"/>
    <property type="match status" value="1"/>
</dbReference>
<dbReference type="STRING" id="1798480.A2851_00720"/>
<evidence type="ECO:0000313" key="4">
    <source>
        <dbReference type="Proteomes" id="UP000176863"/>
    </source>
</evidence>
<gene>
    <name evidence="3" type="ORF">A2851_00720</name>
</gene>
<protein>
    <recommendedName>
        <fullName evidence="2">M23ase beta-sheet core domain-containing protein</fullName>
    </recommendedName>
</protein>
<feature type="compositionally biased region" description="Polar residues" evidence="1">
    <location>
        <begin position="56"/>
        <end position="70"/>
    </location>
</feature>
<dbReference type="EMBL" id="MFKT01000028">
    <property type="protein sequence ID" value="OGG52515.1"/>
    <property type="molecule type" value="Genomic_DNA"/>
</dbReference>
<feature type="domain" description="M23ase beta-sheet core" evidence="2">
    <location>
        <begin position="177"/>
        <end position="248"/>
    </location>
</feature>
<evidence type="ECO:0000259" key="2">
    <source>
        <dbReference type="Pfam" id="PF01551"/>
    </source>
</evidence>
<organism evidence="3 4">
    <name type="scientific">Candidatus Kaiserbacteria bacterium RIFCSPHIGHO2_01_FULL_53_29</name>
    <dbReference type="NCBI Taxonomy" id="1798480"/>
    <lineage>
        <taxon>Bacteria</taxon>
        <taxon>Candidatus Kaiseribacteriota</taxon>
    </lineage>
</organism>
<dbReference type="Pfam" id="PF01551">
    <property type="entry name" value="Peptidase_M23"/>
    <property type="match status" value="1"/>
</dbReference>
<evidence type="ECO:0000313" key="3">
    <source>
        <dbReference type="EMBL" id="OGG52515.1"/>
    </source>
</evidence>
<feature type="compositionally biased region" description="Polar residues" evidence="1">
    <location>
        <begin position="96"/>
        <end position="121"/>
    </location>
</feature>
<proteinExistence type="predicted"/>
<feature type="region of interest" description="Disordered" evidence="1">
    <location>
        <begin position="56"/>
        <end position="124"/>
    </location>
</feature>
<name>A0A1F6CTQ7_9BACT</name>
<dbReference type="SUPFAM" id="SSF51261">
    <property type="entry name" value="Duplicated hybrid motif"/>
    <property type="match status" value="1"/>
</dbReference>
<evidence type="ECO:0000256" key="1">
    <source>
        <dbReference type="SAM" id="MobiDB-lite"/>
    </source>
</evidence>
<dbReference type="AlphaFoldDB" id="A0A1F6CTQ7"/>
<dbReference type="Proteomes" id="UP000176863">
    <property type="component" value="Unassembled WGS sequence"/>
</dbReference>
<sequence>MPKIALCIGVVILVGFVAYLALNSEKVEEKATALEDVQIAEDTAATTDRNLLVASENSEAQQVDSSTQTPKAAANKDNATKYQDQPPFPPPPPPVTSKQTQPTIEDQHFSQQGGSAQSNSDEPPLRLKGIGVNFEDFKFTKAKLQFDRLFMGFGFVIPGSSSSSGNDKSNPQPTYVVPLGTPVRSLVDGVVAAIPTLWSGDVSIQVTADGKMQKWIYETEHLVNPKVAVGDKVVAGQIIGEVGSFGNGDPPGYGAVEIGLLRGGQVPEHVCPFAYLDDSIREATFANMRNLFQSWEEYVGDQSLYTETEIPGCLSLQAIEG</sequence>
<accession>A0A1F6CTQ7</accession>
<reference evidence="3 4" key="1">
    <citation type="journal article" date="2016" name="Nat. Commun.">
        <title>Thousands of microbial genomes shed light on interconnected biogeochemical processes in an aquifer system.</title>
        <authorList>
            <person name="Anantharaman K."/>
            <person name="Brown C.T."/>
            <person name="Hug L.A."/>
            <person name="Sharon I."/>
            <person name="Castelle C.J."/>
            <person name="Probst A.J."/>
            <person name="Thomas B.C."/>
            <person name="Singh A."/>
            <person name="Wilkins M.J."/>
            <person name="Karaoz U."/>
            <person name="Brodie E.L."/>
            <person name="Williams K.H."/>
            <person name="Hubbard S.S."/>
            <person name="Banfield J.F."/>
        </authorList>
    </citation>
    <scope>NUCLEOTIDE SEQUENCE [LARGE SCALE GENOMIC DNA]</scope>
</reference>
<comment type="caution">
    <text evidence="3">The sequence shown here is derived from an EMBL/GenBank/DDBJ whole genome shotgun (WGS) entry which is preliminary data.</text>
</comment>
<dbReference type="InterPro" id="IPR016047">
    <property type="entry name" value="M23ase_b-sheet_dom"/>
</dbReference>
<dbReference type="CDD" id="cd12797">
    <property type="entry name" value="M23_peptidase"/>
    <property type="match status" value="1"/>
</dbReference>